<comment type="similarity">
    <text evidence="2 6">Belongs to the glycosyl hydrolase 53 family.</text>
</comment>
<keyword evidence="8" id="KW-1185">Reference proteome</keyword>
<evidence type="ECO:0000256" key="6">
    <source>
        <dbReference type="RuleBase" id="RU361192"/>
    </source>
</evidence>
<dbReference type="RefSeq" id="WP_116853436.1">
    <property type="nucleotide sequence ID" value="NZ_QTJV01000003.1"/>
</dbReference>
<dbReference type="EMBL" id="QTJV01000003">
    <property type="protein sequence ID" value="RFM34781.1"/>
    <property type="molecule type" value="Genomic_DNA"/>
</dbReference>
<protein>
    <recommendedName>
        <fullName evidence="3 6">Arabinogalactan endo-beta-1,4-galactanase</fullName>
        <ecNumber evidence="3 6">3.2.1.89</ecNumber>
    </recommendedName>
</protein>
<gene>
    <name evidence="7" type="ORF">DXN04_11120</name>
</gene>
<evidence type="ECO:0000256" key="1">
    <source>
        <dbReference type="ARBA" id="ARBA00001695"/>
    </source>
</evidence>
<sequence>MKQLGILAAIILLFACNKNDGATTSTTDTSGFAKGADVSWITEMEASGKKFYNAGGTEMDGIRLLQSLGANAVRLRVWVNPSDGWCNQSDLLVKAYRAKSLGMRIMIDFHYSDTWADPSQQTKPAAWANMSFDELKTAVADHTKEVLTLLKEKGITPEWVQVGNETGNGMLWNDGKAATNMANYATLTNAGYDAVKAVFPDAKVIVHLQNGNDNSLFRWLFDGLKANGGKWDVIGMSLYPTKDNWAALNTACYQNMQDMIARYGSSIMICEVGMDQEQAATAKEFLTDLIAKSKSVSDNKVLGVFYWEPEAYGAWKNYTMGAFDDSGKPTEALDAFK</sequence>
<dbReference type="EC" id="3.2.1.89" evidence="3 6"/>
<comment type="caution">
    <text evidence="7">The sequence shown here is derived from an EMBL/GenBank/DDBJ whole genome shotgun (WGS) entry which is preliminary data.</text>
</comment>
<keyword evidence="5 6" id="KW-0326">Glycosidase</keyword>
<dbReference type="PANTHER" id="PTHR34983">
    <property type="entry name" value="ARABINOGALACTAN ENDO-BETA-1,4-GALACTANASE A"/>
    <property type="match status" value="1"/>
</dbReference>
<comment type="catalytic activity">
    <reaction evidence="1 6">
        <text>The enzyme specifically hydrolyzes (1-&gt;4)-beta-D-galactosidic linkages in type I arabinogalactans.</text>
        <dbReference type="EC" id="3.2.1.89"/>
    </reaction>
</comment>
<dbReference type="PROSITE" id="PS51257">
    <property type="entry name" value="PROKAR_LIPOPROTEIN"/>
    <property type="match status" value="1"/>
</dbReference>
<proteinExistence type="inferred from homology"/>
<dbReference type="Proteomes" id="UP000261174">
    <property type="component" value="Unassembled WGS sequence"/>
</dbReference>
<dbReference type="OrthoDB" id="9768786at2"/>
<dbReference type="GO" id="GO:0031218">
    <property type="term" value="F:arabinogalactan endo-1,4-beta-galactosidase activity"/>
    <property type="evidence" value="ECO:0007669"/>
    <property type="project" value="UniProtKB-EC"/>
</dbReference>
<dbReference type="InterPro" id="IPR017853">
    <property type="entry name" value="GH"/>
</dbReference>
<evidence type="ECO:0000313" key="8">
    <source>
        <dbReference type="Proteomes" id="UP000261174"/>
    </source>
</evidence>
<dbReference type="GO" id="GO:0045490">
    <property type="term" value="P:pectin catabolic process"/>
    <property type="evidence" value="ECO:0007669"/>
    <property type="project" value="TreeGrafter"/>
</dbReference>
<dbReference type="PANTHER" id="PTHR34983:SF1">
    <property type="entry name" value="ARABINOGALACTAN ENDO-BETA-1,4-GALACTANASE A"/>
    <property type="match status" value="1"/>
</dbReference>
<evidence type="ECO:0000256" key="4">
    <source>
        <dbReference type="ARBA" id="ARBA00022801"/>
    </source>
</evidence>
<organism evidence="7 8">
    <name type="scientific">Chitinophaga silvisoli</name>
    <dbReference type="NCBI Taxonomy" id="2291814"/>
    <lineage>
        <taxon>Bacteria</taxon>
        <taxon>Pseudomonadati</taxon>
        <taxon>Bacteroidota</taxon>
        <taxon>Chitinophagia</taxon>
        <taxon>Chitinophagales</taxon>
        <taxon>Chitinophagaceae</taxon>
        <taxon>Chitinophaga</taxon>
    </lineage>
</organism>
<reference evidence="7 8" key="1">
    <citation type="submission" date="2018-08" db="EMBL/GenBank/DDBJ databases">
        <title>Chitinophaga sp. K20C18050901, a novel bacterium isolated from forest soil.</title>
        <authorList>
            <person name="Wang C."/>
        </authorList>
    </citation>
    <scope>NUCLEOTIDE SEQUENCE [LARGE SCALE GENOMIC DNA]</scope>
    <source>
        <strain evidence="7 8">K20C18050901</strain>
    </source>
</reference>
<dbReference type="GO" id="GO:0015926">
    <property type="term" value="F:glucosidase activity"/>
    <property type="evidence" value="ECO:0007669"/>
    <property type="project" value="InterPro"/>
</dbReference>
<accession>A0A3E1P3N5</accession>
<keyword evidence="4 6" id="KW-0378">Hydrolase</keyword>
<evidence type="ECO:0000256" key="2">
    <source>
        <dbReference type="ARBA" id="ARBA00010687"/>
    </source>
</evidence>
<evidence type="ECO:0000256" key="3">
    <source>
        <dbReference type="ARBA" id="ARBA00012556"/>
    </source>
</evidence>
<name>A0A3E1P3N5_9BACT</name>
<evidence type="ECO:0000313" key="7">
    <source>
        <dbReference type="EMBL" id="RFM34781.1"/>
    </source>
</evidence>
<dbReference type="AlphaFoldDB" id="A0A3E1P3N5"/>
<evidence type="ECO:0000256" key="5">
    <source>
        <dbReference type="ARBA" id="ARBA00023295"/>
    </source>
</evidence>
<dbReference type="InterPro" id="IPR011683">
    <property type="entry name" value="Glyco_hydro_53"/>
</dbReference>
<dbReference type="SUPFAM" id="SSF51445">
    <property type="entry name" value="(Trans)glycosidases"/>
    <property type="match status" value="1"/>
</dbReference>
<dbReference type="Pfam" id="PF07745">
    <property type="entry name" value="Glyco_hydro_53"/>
    <property type="match status" value="1"/>
</dbReference>
<dbReference type="Gene3D" id="3.20.20.80">
    <property type="entry name" value="Glycosidases"/>
    <property type="match status" value="1"/>
</dbReference>